<evidence type="ECO:0000313" key="1">
    <source>
        <dbReference type="EMBL" id="KAF6513191.1"/>
    </source>
</evidence>
<evidence type="ECO:0008006" key="3">
    <source>
        <dbReference type="Google" id="ProtNLM"/>
    </source>
</evidence>
<gene>
    <name evidence="1" type="ORF">HZS61_007449</name>
</gene>
<dbReference type="InterPro" id="IPR010349">
    <property type="entry name" value="Asparaginase_II"/>
</dbReference>
<dbReference type="EMBL" id="JACDXP010000018">
    <property type="protein sequence ID" value="KAF6513191.1"/>
    <property type="molecule type" value="Genomic_DNA"/>
</dbReference>
<comment type="caution">
    <text evidence="1">The sequence shown here is derived from an EMBL/GenBank/DDBJ whole genome shotgun (WGS) entry which is preliminary data.</text>
</comment>
<organism evidence="1 2">
    <name type="scientific">Fusarium oxysporum f. sp. conglutinans</name>
    <dbReference type="NCBI Taxonomy" id="100902"/>
    <lineage>
        <taxon>Eukaryota</taxon>
        <taxon>Fungi</taxon>
        <taxon>Dikarya</taxon>
        <taxon>Ascomycota</taxon>
        <taxon>Pezizomycotina</taxon>
        <taxon>Sordariomycetes</taxon>
        <taxon>Hypocreomycetidae</taxon>
        <taxon>Hypocreales</taxon>
        <taxon>Nectriaceae</taxon>
        <taxon>Fusarium</taxon>
        <taxon>Fusarium oxysporum species complex</taxon>
    </lineage>
</organism>
<name>A0A8H6G8J2_FUSOX</name>
<accession>A0A8H6G8J2</accession>
<protein>
    <recommendedName>
        <fullName evidence="3">L-asparaginase II</fullName>
    </recommendedName>
</protein>
<evidence type="ECO:0000313" key="2">
    <source>
        <dbReference type="Proteomes" id="UP000593570"/>
    </source>
</evidence>
<sequence length="435" mass="47383">MATKTETSTSASDPVKPIALCHFVLRTKPENYEKMTNWYVEFVGGWTTHAAKNITFIGYDEEHHRIGIVPRAQRTYELAMTVLPESKDFVVTYRGDVVENRHGVHAAVVDAAGKLLYAIGDPSRITLARSAAKPAQALAILETGAFEKFGFEEADLALICSSHSGEDIHIERVLTMLSKIQAEEKDLRCGGHTSLSEEVNRTWIKNDYTPTAVCNNCSAKHAGMMAGALALGVDTVDYHLADHPIQLRVMRAVEQLCGLEPSKVLWGIDGCNAPAPAIPLDRLAWSYARLSAAADSLDTEVPQLSQLAALARVYHACVRYPEMVAGDGRFCTVLMRAYQGALLGKVGADGCYGIGIRASEATRRLGAGGAVGIAVKIEDGNTDILYKVVVEMLKELGVGNPDTWRELAPFHDLELRNTMGVGTGRVSFPFKIRRI</sequence>
<reference evidence="1" key="1">
    <citation type="journal article" date="2020" name="bioRxiv">
        <title>A chromosome-scale genome assembly for the Fusarium oxysporum strain Fo5176 to establish a model Arabidopsis-fungal pathosystem.</title>
        <authorList>
            <person name="Fokkens L."/>
            <person name="Guo L."/>
            <person name="Dora S."/>
            <person name="Wang B."/>
            <person name="Ye K."/>
            <person name="Sanchez-Rodriguez C."/>
            <person name="Croll D."/>
        </authorList>
    </citation>
    <scope>NUCLEOTIDE SEQUENCE [LARGE SCALE GENOMIC DNA]</scope>
    <source>
        <strain evidence="1">Fo5176</strain>
    </source>
</reference>
<dbReference type="Pfam" id="PF06089">
    <property type="entry name" value="Asparaginase_II"/>
    <property type="match status" value="1"/>
</dbReference>
<dbReference type="AlphaFoldDB" id="A0A8H6G8J2"/>
<dbReference type="PANTHER" id="PTHR42110">
    <property type="entry name" value="L-ASPARAGINASE, PUTATIVE (AFU_ORTHOLOGUE AFUA_3G11890)-RELATED"/>
    <property type="match status" value="1"/>
</dbReference>
<dbReference type="Proteomes" id="UP000593570">
    <property type="component" value="Unassembled WGS sequence"/>
</dbReference>
<proteinExistence type="predicted"/>
<dbReference type="PANTHER" id="PTHR42110:SF1">
    <property type="entry name" value="L-ASPARAGINASE, PUTATIVE (AFU_ORTHOLOGUE AFUA_3G11890)-RELATED"/>
    <property type="match status" value="1"/>
</dbReference>